<reference evidence="10 11" key="1">
    <citation type="submission" date="2012-03" db="EMBL/GenBank/DDBJ databases">
        <title>The Genome Sequence of Bartonella tamiae Th239.</title>
        <authorList>
            <consortium name="The Broad Institute Genome Sequencing Platform"/>
            <consortium name="The Broad Institute Genome Sequencing Center for Infectious Disease"/>
            <person name="Feldgarden M."/>
            <person name="Kirby J."/>
            <person name="Kosoy M."/>
            <person name="Birtles R."/>
            <person name="Probert W.S."/>
            <person name="Chiaraviglio L."/>
            <person name="Young S.K."/>
            <person name="Zeng Q."/>
            <person name="Gargeya S."/>
            <person name="Fitzgerald M."/>
            <person name="Haas B."/>
            <person name="Abouelleil A."/>
            <person name="Alvarado L."/>
            <person name="Arachchi H.M."/>
            <person name="Berlin A."/>
            <person name="Chapman S.B."/>
            <person name="Gearin G."/>
            <person name="Goldberg J."/>
            <person name="Griggs A."/>
            <person name="Gujja S."/>
            <person name="Hansen M."/>
            <person name="Heiman D."/>
            <person name="Howarth C."/>
            <person name="Larimer J."/>
            <person name="Lui A."/>
            <person name="MacDonald P.J.P."/>
            <person name="McCowen C."/>
            <person name="Montmayeur A."/>
            <person name="Murphy C."/>
            <person name="Neiman D."/>
            <person name="Pearson M."/>
            <person name="Priest M."/>
            <person name="Roberts A."/>
            <person name="Saif S."/>
            <person name="Shea T."/>
            <person name="Sisk P."/>
            <person name="Stolte C."/>
            <person name="Sykes S."/>
            <person name="Wortman J."/>
            <person name="Nusbaum C."/>
            <person name="Birren B."/>
        </authorList>
    </citation>
    <scope>NUCLEOTIDE SEQUENCE [LARGE SCALE GENOMIC DNA]</scope>
    <source>
        <strain evidence="10 11">Th239</strain>
    </source>
</reference>
<name>J0QYI7_9HYPH</name>
<dbReference type="PANTHER" id="PTHR45436">
    <property type="entry name" value="SENSOR HISTIDINE KINASE YKOH"/>
    <property type="match status" value="1"/>
</dbReference>
<dbReference type="Proteomes" id="UP000008952">
    <property type="component" value="Unassembled WGS sequence"/>
</dbReference>
<evidence type="ECO:0000256" key="4">
    <source>
        <dbReference type="ARBA" id="ARBA00022679"/>
    </source>
</evidence>
<evidence type="ECO:0000256" key="5">
    <source>
        <dbReference type="ARBA" id="ARBA00022692"/>
    </source>
</evidence>
<dbReference type="HOGENOM" id="CLU_000445_42_3_5"/>
<dbReference type="OrthoDB" id="9809567at2"/>
<evidence type="ECO:0000259" key="9">
    <source>
        <dbReference type="PROSITE" id="PS50109"/>
    </source>
</evidence>
<keyword evidence="4" id="KW-0808">Transferase</keyword>
<dbReference type="AlphaFoldDB" id="J0QYI7"/>
<feature type="transmembrane region" description="Helical" evidence="8">
    <location>
        <begin position="12"/>
        <end position="34"/>
    </location>
</feature>
<dbReference type="Gene3D" id="3.30.565.10">
    <property type="entry name" value="Histidine kinase-like ATPase, C-terminal domain"/>
    <property type="match status" value="1"/>
</dbReference>
<proteinExistence type="predicted"/>
<evidence type="ECO:0000256" key="6">
    <source>
        <dbReference type="ARBA" id="ARBA00022777"/>
    </source>
</evidence>
<sequence>MTLSRSLRIRQLGLGALAIILAMGISFFGFTFLFERHIERRFSEELNLHFNAIAAGLIVGHDNQLHLSTSSLSPQFDVPLSGYYWRVSDLEHGGDIRSRSLWDGDLPQTRDSQHAKRLNHYFILSRSLMLSSTDMARRVRIEVAIDTAFIHKARDEFASDLAFYLLLLGTVLILLIWLQIELGLLPLRGLRSAVEKLMNTPSQRMDNNFANEVLPLTQTINHLMDSRAQSIEEAKNRAADLAHGLKSPLAALRNLSQKLYDEGHDVASQHLRELSIGLQRQIDRELTRSRAEVSVQKGPVSCDIDTLTCQLVRVLSNTAYGEVLKWQINITPQTYLPLDMSDMAEALGPILENAARHATKTVIISTDDHCHLIIDDDGAGMTAQQRKNAVERGIRFDERSSSTGLGLSIASSVLKPYGWHLILDESPLGGLRVIFQPIKP</sequence>
<dbReference type="RefSeq" id="WP_008038119.1">
    <property type="nucleotide sequence ID" value="NZ_JH725147.1"/>
</dbReference>
<feature type="transmembrane region" description="Helical" evidence="8">
    <location>
        <begin position="161"/>
        <end position="180"/>
    </location>
</feature>
<dbReference type="eggNOG" id="COG0642">
    <property type="taxonomic scope" value="Bacteria"/>
</dbReference>
<feature type="domain" description="Histidine kinase" evidence="9">
    <location>
        <begin position="240"/>
        <end position="440"/>
    </location>
</feature>
<evidence type="ECO:0000256" key="8">
    <source>
        <dbReference type="SAM" id="Phobius"/>
    </source>
</evidence>
<dbReference type="SMART" id="SM00387">
    <property type="entry name" value="HATPase_c"/>
    <property type="match status" value="1"/>
</dbReference>
<protein>
    <recommendedName>
        <fullName evidence="2">histidine kinase</fullName>
        <ecNumber evidence="2">2.7.13.3</ecNumber>
    </recommendedName>
</protein>
<keyword evidence="11" id="KW-1185">Reference proteome</keyword>
<dbReference type="InterPro" id="IPR036097">
    <property type="entry name" value="HisK_dim/P_sf"/>
</dbReference>
<evidence type="ECO:0000256" key="7">
    <source>
        <dbReference type="ARBA" id="ARBA00022989"/>
    </source>
</evidence>
<dbReference type="Pfam" id="PF02518">
    <property type="entry name" value="HATPase_c"/>
    <property type="match status" value="1"/>
</dbReference>
<organism evidence="10 11">
    <name type="scientific">Bartonella tamiae Th239</name>
    <dbReference type="NCBI Taxonomy" id="1094558"/>
    <lineage>
        <taxon>Bacteria</taxon>
        <taxon>Pseudomonadati</taxon>
        <taxon>Pseudomonadota</taxon>
        <taxon>Alphaproteobacteria</taxon>
        <taxon>Hyphomicrobiales</taxon>
        <taxon>Bartonellaceae</taxon>
        <taxon>Bartonella</taxon>
    </lineage>
</organism>
<dbReference type="InterPro" id="IPR036890">
    <property type="entry name" value="HATPase_C_sf"/>
</dbReference>
<evidence type="ECO:0000256" key="1">
    <source>
        <dbReference type="ARBA" id="ARBA00000085"/>
    </source>
</evidence>
<evidence type="ECO:0000256" key="2">
    <source>
        <dbReference type="ARBA" id="ARBA00012438"/>
    </source>
</evidence>
<dbReference type="PROSITE" id="PS50109">
    <property type="entry name" value="HIS_KIN"/>
    <property type="match status" value="1"/>
</dbReference>
<dbReference type="SUPFAM" id="SSF47384">
    <property type="entry name" value="Homodimeric domain of signal transducing histidine kinase"/>
    <property type="match status" value="1"/>
</dbReference>
<gene>
    <name evidence="10" type="ORF">ME5_00508</name>
</gene>
<dbReference type="EMBL" id="AIMB01000003">
    <property type="protein sequence ID" value="EJF91176.1"/>
    <property type="molecule type" value="Genomic_DNA"/>
</dbReference>
<evidence type="ECO:0000313" key="11">
    <source>
        <dbReference type="Proteomes" id="UP000008952"/>
    </source>
</evidence>
<keyword evidence="5 8" id="KW-0812">Transmembrane</keyword>
<dbReference type="STRING" id="1094558.ME5_00508"/>
<comment type="catalytic activity">
    <reaction evidence="1">
        <text>ATP + protein L-histidine = ADP + protein N-phospho-L-histidine.</text>
        <dbReference type="EC" id="2.7.13.3"/>
    </reaction>
</comment>
<keyword evidence="8" id="KW-0472">Membrane</keyword>
<keyword evidence="3" id="KW-0597">Phosphoprotein</keyword>
<dbReference type="InterPro" id="IPR005467">
    <property type="entry name" value="His_kinase_dom"/>
</dbReference>
<dbReference type="PANTHER" id="PTHR45436:SF5">
    <property type="entry name" value="SENSOR HISTIDINE KINASE TRCS"/>
    <property type="match status" value="1"/>
</dbReference>
<dbReference type="InterPro" id="IPR050428">
    <property type="entry name" value="TCS_sensor_his_kinase"/>
</dbReference>
<evidence type="ECO:0000313" key="10">
    <source>
        <dbReference type="EMBL" id="EJF91176.1"/>
    </source>
</evidence>
<dbReference type="InterPro" id="IPR003594">
    <property type="entry name" value="HATPase_dom"/>
</dbReference>
<dbReference type="GO" id="GO:0005886">
    <property type="term" value="C:plasma membrane"/>
    <property type="evidence" value="ECO:0007669"/>
    <property type="project" value="TreeGrafter"/>
</dbReference>
<keyword evidence="6" id="KW-0418">Kinase</keyword>
<comment type="caution">
    <text evidence="10">The sequence shown here is derived from an EMBL/GenBank/DDBJ whole genome shotgun (WGS) entry which is preliminary data.</text>
</comment>
<evidence type="ECO:0000256" key="3">
    <source>
        <dbReference type="ARBA" id="ARBA00022553"/>
    </source>
</evidence>
<dbReference type="PATRIC" id="fig|1094558.3.peg.562"/>
<accession>J0QYI7</accession>
<dbReference type="EC" id="2.7.13.3" evidence="2"/>
<keyword evidence="7 8" id="KW-1133">Transmembrane helix</keyword>
<dbReference type="SUPFAM" id="SSF55874">
    <property type="entry name" value="ATPase domain of HSP90 chaperone/DNA topoisomerase II/histidine kinase"/>
    <property type="match status" value="1"/>
</dbReference>
<dbReference type="GO" id="GO:0000155">
    <property type="term" value="F:phosphorelay sensor kinase activity"/>
    <property type="evidence" value="ECO:0007669"/>
    <property type="project" value="InterPro"/>
</dbReference>